<evidence type="ECO:0000256" key="3">
    <source>
        <dbReference type="ARBA" id="ARBA00022475"/>
    </source>
</evidence>
<dbReference type="OrthoDB" id="9778331at2"/>
<dbReference type="InterPro" id="IPR012452">
    <property type="entry name" value="DUF1657"/>
</dbReference>
<dbReference type="Gene3D" id="3.30.240.20">
    <property type="entry name" value="bsu07140 like domains"/>
    <property type="match status" value="2"/>
</dbReference>
<dbReference type="Proteomes" id="UP000480185">
    <property type="component" value="Unassembled WGS sequence"/>
</dbReference>
<evidence type="ECO:0000256" key="2">
    <source>
        <dbReference type="ARBA" id="ARBA00006448"/>
    </source>
</evidence>
<keyword evidence="11" id="KW-1185">Reference proteome</keyword>
<gene>
    <name evidence="10" type="ORF">GH754_08205</name>
</gene>
<keyword evidence="3" id="KW-1003">Cell membrane</keyword>
<keyword evidence="4 7" id="KW-0812">Transmembrane</keyword>
<dbReference type="EMBL" id="WJNH01000004">
    <property type="protein sequence ID" value="MRG86309.1"/>
    <property type="molecule type" value="Genomic_DNA"/>
</dbReference>
<keyword evidence="6 7" id="KW-0472">Membrane</keyword>
<sequence length="286" mass="32570">MTDFLLTFVRTFIAFVVLLILTRIMGKKQISQFTFFDYVVGITIGSIGASIAVNENVKIMNGIYSLIYLTIFLLITSYIALKSFVFRDATEGSPTILVENGKILEDNLKKVRFTYDDLMTMLREKNVFNLSDAELAVLETDGKVSVMKKAETQPVTPQTLGLMVEEVHRPQLVIIDGKLIEKKLKEYGYTKEWLQGEIEKQGAQNFSDVFLAQIDSKGNVYVDLYVDDTDDQQIQQKPLLAAQLRKIQADLEGFALQTKNKEAKQLYYEQSQQLQQLINDLNPLLK</sequence>
<comment type="subcellular location">
    <subcellularLocation>
        <location evidence="1">Cell membrane</location>
        <topology evidence="1">Multi-pass membrane protein</topology>
    </subcellularLocation>
</comment>
<feature type="transmembrane region" description="Helical" evidence="7">
    <location>
        <begin position="33"/>
        <end position="53"/>
    </location>
</feature>
<accession>A0A6G1X5V4</accession>
<feature type="domain" description="YetF-like N-terminal transmembrane" evidence="9">
    <location>
        <begin position="5"/>
        <end position="79"/>
    </location>
</feature>
<dbReference type="Pfam" id="PF20730">
    <property type="entry name" value="YetF_N"/>
    <property type="match status" value="1"/>
</dbReference>
<dbReference type="InterPro" id="IPR007353">
    <property type="entry name" value="DUF421"/>
</dbReference>
<evidence type="ECO:0000256" key="6">
    <source>
        <dbReference type="ARBA" id="ARBA00023136"/>
    </source>
</evidence>
<evidence type="ECO:0000256" key="4">
    <source>
        <dbReference type="ARBA" id="ARBA00022692"/>
    </source>
</evidence>
<evidence type="ECO:0000259" key="9">
    <source>
        <dbReference type="Pfam" id="PF20730"/>
    </source>
</evidence>
<evidence type="ECO:0000313" key="10">
    <source>
        <dbReference type="EMBL" id="MRG86309.1"/>
    </source>
</evidence>
<protein>
    <submittedName>
        <fullName evidence="10">DUF421 domain-containing protein</fullName>
    </submittedName>
</protein>
<evidence type="ECO:0000313" key="11">
    <source>
        <dbReference type="Proteomes" id="UP000480185"/>
    </source>
</evidence>
<proteinExistence type="inferred from homology"/>
<organism evidence="10 11">
    <name type="scientific">Salinibacillus xinjiangensis</name>
    <dbReference type="NCBI Taxonomy" id="1229268"/>
    <lineage>
        <taxon>Bacteria</taxon>
        <taxon>Bacillati</taxon>
        <taxon>Bacillota</taxon>
        <taxon>Bacilli</taxon>
        <taxon>Bacillales</taxon>
        <taxon>Bacillaceae</taxon>
        <taxon>Salinibacillus</taxon>
    </lineage>
</organism>
<reference evidence="10 11" key="1">
    <citation type="submission" date="2019-11" db="EMBL/GenBank/DDBJ databases">
        <authorList>
            <person name="Li J."/>
        </authorList>
    </citation>
    <scope>NUCLEOTIDE SEQUENCE [LARGE SCALE GENOMIC DNA]</scope>
    <source>
        <strain evidence="10 11">J4</strain>
    </source>
</reference>
<evidence type="ECO:0000256" key="5">
    <source>
        <dbReference type="ARBA" id="ARBA00022989"/>
    </source>
</evidence>
<comment type="caution">
    <text evidence="10">The sequence shown here is derived from an EMBL/GenBank/DDBJ whole genome shotgun (WGS) entry which is preliminary data.</text>
</comment>
<dbReference type="AlphaFoldDB" id="A0A6G1X5V4"/>
<dbReference type="PANTHER" id="PTHR34582">
    <property type="entry name" value="UPF0702 TRANSMEMBRANE PROTEIN YCAP"/>
    <property type="match status" value="1"/>
</dbReference>
<feature type="transmembrane region" description="Helical" evidence="7">
    <location>
        <begin position="6"/>
        <end position="26"/>
    </location>
</feature>
<keyword evidence="5 7" id="KW-1133">Transmembrane helix</keyword>
<dbReference type="Pfam" id="PF07870">
    <property type="entry name" value="DUF1657"/>
    <property type="match status" value="1"/>
</dbReference>
<dbReference type="InterPro" id="IPR023090">
    <property type="entry name" value="UPF0702_alpha/beta_dom_sf"/>
</dbReference>
<dbReference type="Pfam" id="PF04239">
    <property type="entry name" value="DUF421"/>
    <property type="match status" value="1"/>
</dbReference>
<dbReference type="GO" id="GO:0005886">
    <property type="term" value="C:plasma membrane"/>
    <property type="evidence" value="ECO:0007669"/>
    <property type="project" value="UniProtKB-SubCell"/>
</dbReference>
<feature type="domain" description="YetF C-terminal" evidence="8">
    <location>
        <begin position="82"/>
        <end position="214"/>
    </location>
</feature>
<feature type="transmembrane region" description="Helical" evidence="7">
    <location>
        <begin position="59"/>
        <end position="81"/>
    </location>
</feature>
<evidence type="ECO:0000259" key="8">
    <source>
        <dbReference type="Pfam" id="PF04239"/>
    </source>
</evidence>
<evidence type="ECO:0000256" key="7">
    <source>
        <dbReference type="SAM" id="Phobius"/>
    </source>
</evidence>
<evidence type="ECO:0000256" key="1">
    <source>
        <dbReference type="ARBA" id="ARBA00004651"/>
    </source>
</evidence>
<comment type="similarity">
    <text evidence="2">Belongs to the UPF0702 family.</text>
</comment>
<name>A0A6G1X5V4_9BACI</name>
<dbReference type="InterPro" id="IPR048454">
    <property type="entry name" value="YetF_N"/>
</dbReference>
<dbReference type="PANTHER" id="PTHR34582:SF7">
    <property type="entry name" value="UPF0702 TRANSMEMBRANE PROTEIN YDFS"/>
    <property type="match status" value="1"/>
</dbReference>
<dbReference type="RefSeq" id="WP_153728222.1">
    <property type="nucleotide sequence ID" value="NZ_WJNH01000004.1"/>
</dbReference>